<dbReference type="InterPro" id="IPR016965">
    <property type="entry name" value="Pase_PHOSPHO-typ"/>
</dbReference>
<proteinExistence type="predicted"/>
<dbReference type="PANTHER" id="PTHR20889:SF19">
    <property type="entry name" value="THIAMINE PHOSPHATE PHOSPHATASE-LIKE PROTEIN"/>
    <property type="match status" value="1"/>
</dbReference>
<dbReference type="PANTHER" id="PTHR20889">
    <property type="entry name" value="PHOSPHATASE, ORPHAN 1, 2"/>
    <property type="match status" value="1"/>
</dbReference>
<protein>
    <submittedName>
        <fullName evidence="1">Inorganic pyrophosphatase 2</fullName>
    </submittedName>
</protein>
<dbReference type="GO" id="GO:0016791">
    <property type="term" value="F:phosphatase activity"/>
    <property type="evidence" value="ECO:0007669"/>
    <property type="project" value="InterPro"/>
</dbReference>
<reference evidence="1" key="1">
    <citation type="submission" date="2020-07" db="EMBL/GenBank/DDBJ databases">
        <title>Ethylene signaling mediates host invasion by parasitic plants.</title>
        <authorList>
            <person name="Yoshida S."/>
        </authorList>
    </citation>
    <scope>NUCLEOTIDE SEQUENCE</scope>
    <source>
        <strain evidence="1">Okayama</strain>
    </source>
</reference>
<dbReference type="Pfam" id="PF06888">
    <property type="entry name" value="Put_Phosphatase"/>
    <property type="match status" value="2"/>
</dbReference>
<comment type="caution">
    <text evidence="1">The sequence shown here is derived from an EMBL/GenBank/DDBJ whole genome shotgun (WGS) entry which is preliminary data.</text>
</comment>
<dbReference type="AlphaFoldDB" id="A0A830D7H7"/>
<organism evidence="1 2">
    <name type="scientific">Phtheirospermum japonicum</name>
    <dbReference type="NCBI Taxonomy" id="374723"/>
    <lineage>
        <taxon>Eukaryota</taxon>
        <taxon>Viridiplantae</taxon>
        <taxon>Streptophyta</taxon>
        <taxon>Embryophyta</taxon>
        <taxon>Tracheophyta</taxon>
        <taxon>Spermatophyta</taxon>
        <taxon>Magnoliopsida</taxon>
        <taxon>eudicotyledons</taxon>
        <taxon>Gunneridae</taxon>
        <taxon>Pentapetalae</taxon>
        <taxon>asterids</taxon>
        <taxon>lamiids</taxon>
        <taxon>Lamiales</taxon>
        <taxon>Orobanchaceae</taxon>
        <taxon>Orobanchaceae incertae sedis</taxon>
        <taxon>Phtheirospermum</taxon>
    </lineage>
</organism>
<sequence length="159" mass="17651">MGLTHLFNLLRPTLPWNSLMELHIQGRSVDDIAECLKRVPLHPHVIAVIKSAYALGCDLKVVSDIITNPAVVDSGRLRIFPYHDAASSHGCDLCPPNLCKGMNDFCPTLKLDPGDCVMPRKNFPLCGRVMENSELVKAKVYDWDDGEDLAEILLKLISN</sequence>
<gene>
    <name evidence="1" type="ORF">PHJA_002380200</name>
</gene>
<evidence type="ECO:0000313" key="2">
    <source>
        <dbReference type="Proteomes" id="UP000653305"/>
    </source>
</evidence>
<dbReference type="OrthoDB" id="10267182at2759"/>
<evidence type="ECO:0000313" key="1">
    <source>
        <dbReference type="EMBL" id="GFQ02362.1"/>
    </source>
</evidence>
<dbReference type="Proteomes" id="UP000653305">
    <property type="component" value="Unassembled WGS sequence"/>
</dbReference>
<name>A0A830D7H7_9LAMI</name>
<keyword evidence="2" id="KW-1185">Reference proteome</keyword>
<accession>A0A830D7H7</accession>
<dbReference type="PIRSF" id="PIRSF031051">
    <property type="entry name" value="PyrdxlP_Pase_PHOSPHO2"/>
    <property type="match status" value="1"/>
</dbReference>
<dbReference type="EMBL" id="BMAC01000743">
    <property type="protein sequence ID" value="GFQ02362.1"/>
    <property type="molecule type" value="Genomic_DNA"/>
</dbReference>